<dbReference type="SUPFAM" id="SSF81606">
    <property type="entry name" value="PP2C-like"/>
    <property type="match status" value="1"/>
</dbReference>
<dbReference type="InterPro" id="IPR001932">
    <property type="entry name" value="PPM-type_phosphatase-like_dom"/>
</dbReference>
<comment type="caution">
    <text evidence="2">The sequence shown here is derived from an EMBL/GenBank/DDBJ whole genome shotgun (WGS) entry which is preliminary data.</text>
</comment>
<dbReference type="SMART" id="SM00331">
    <property type="entry name" value="PP2C_SIG"/>
    <property type="match status" value="1"/>
</dbReference>
<evidence type="ECO:0000313" key="2">
    <source>
        <dbReference type="EMBL" id="KFI45751.1"/>
    </source>
</evidence>
<dbReference type="CDD" id="cd00143">
    <property type="entry name" value="PP2Cc"/>
    <property type="match status" value="1"/>
</dbReference>
<keyword evidence="3" id="KW-1185">Reference proteome</keyword>
<dbReference type="AlphaFoldDB" id="A0A086ZGV1"/>
<accession>A0A086ZGV1</accession>
<dbReference type="PROSITE" id="PS51746">
    <property type="entry name" value="PPM_2"/>
    <property type="match status" value="1"/>
</dbReference>
<keyword evidence="2" id="KW-0378">Hydrolase</keyword>
<proteinExistence type="predicted"/>
<name>A0A086ZGV1_9BIFI</name>
<reference evidence="2 3" key="1">
    <citation type="submission" date="2014-03" db="EMBL/GenBank/DDBJ databases">
        <title>Genomics of Bifidobacteria.</title>
        <authorList>
            <person name="Ventura M."/>
            <person name="Milani C."/>
            <person name="Lugli G.A."/>
        </authorList>
    </citation>
    <scope>NUCLEOTIDE SEQUENCE [LARGE SCALE GENOMIC DNA]</scope>
    <source>
        <strain evidence="2 3">DSM 22767</strain>
    </source>
</reference>
<dbReference type="InterPro" id="IPR015655">
    <property type="entry name" value="PP2C"/>
</dbReference>
<dbReference type="eggNOG" id="COG0631">
    <property type="taxonomic scope" value="Bacteria"/>
</dbReference>
<evidence type="ECO:0000259" key="1">
    <source>
        <dbReference type="PROSITE" id="PS51746"/>
    </source>
</evidence>
<dbReference type="InterPro" id="IPR036457">
    <property type="entry name" value="PPM-type-like_dom_sf"/>
</dbReference>
<sequence length="291" mass="31026">MIRSPINVGFGTDIGKRRKNNQDSFFAENGVYVVCDGMGGGVAGERASRLTVDRFAALSVKPFRTAYDTSLTLNDAQQAVLKLGTELKGVSGTTVTGVIMPSSPFRIDDSNHEVTFRHMPSDRWYVINVGDSRTYHMKIRLDGVPTAESLSQITKDHSERQKAIDSGVVPPQIANAAIPRNIITQCIGSPDGIAPDFFAVNASGRFIICSDGLYSEVEDARIGAIAQANPDPQQAADALMAAALDAGGHDNVTVIVLDAGPDATGCWEASKLAKGEELEAISDTTLDGRRT</sequence>
<dbReference type="PANTHER" id="PTHR47992">
    <property type="entry name" value="PROTEIN PHOSPHATASE"/>
    <property type="match status" value="1"/>
</dbReference>
<dbReference type="OrthoDB" id="9801841at2"/>
<dbReference type="STRING" id="1437606.BBOH_0553"/>
<dbReference type="SMART" id="SM00332">
    <property type="entry name" value="PP2Cc"/>
    <property type="match status" value="1"/>
</dbReference>
<dbReference type="GO" id="GO:0004722">
    <property type="term" value="F:protein serine/threonine phosphatase activity"/>
    <property type="evidence" value="ECO:0007669"/>
    <property type="project" value="UniProtKB-EC"/>
</dbReference>
<protein>
    <submittedName>
        <fullName evidence="2">Serine/threonine protein phosphatase</fullName>
        <ecNumber evidence="2">3.1.3.16</ecNumber>
    </submittedName>
</protein>
<organism evidence="2 3">
    <name type="scientific">Bifidobacterium bohemicum DSM 22767</name>
    <dbReference type="NCBI Taxonomy" id="1437606"/>
    <lineage>
        <taxon>Bacteria</taxon>
        <taxon>Bacillati</taxon>
        <taxon>Actinomycetota</taxon>
        <taxon>Actinomycetes</taxon>
        <taxon>Bifidobacteriales</taxon>
        <taxon>Bifidobacteriaceae</taxon>
        <taxon>Bifidobacterium</taxon>
    </lineage>
</organism>
<evidence type="ECO:0000313" key="3">
    <source>
        <dbReference type="Proteomes" id="UP000029096"/>
    </source>
</evidence>
<feature type="domain" description="PPM-type phosphatase" evidence="1">
    <location>
        <begin position="7"/>
        <end position="259"/>
    </location>
</feature>
<dbReference type="EC" id="3.1.3.16" evidence="2"/>
<gene>
    <name evidence="2" type="ORF">BBOH_0553</name>
</gene>
<dbReference type="Proteomes" id="UP000029096">
    <property type="component" value="Unassembled WGS sequence"/>
</dbReference>
<dbReference type="EMBL" id="JGYP01000002">
    <property type="protein sequence ID" value="KFI45751.1"/>
    <property type="molecule type" value="Genomic_DNA"/>
</dbReference>
<dbReference type="Gene3D" id="3.60.40.10">
    <property type="entry name" value="PPM-type phosphatase domain"/>
    <property type="match status" value="1"/>
</dbReference>
<dbReference type="RefSeq" id="WP_033521714.1">
    <property type="nucleotide sequence ID" value="NZ_JDUS01000010.1"/>
</dbReference>